<dbReference type="GO" id="GO:0005634">
    <property type="term" value="C:nucleus"/>
    <property type="evidence" value="ECO:0007669"/>
    <property type="project" value="TreeGrafter"/>
</dbReference>
<dbReference type="CTD" id="84319"/>
<dbReference type="Pfam" id="PF14617">
    <property type="entry name" value="CMS1"/>
    <property type="match status" value="1"/>
</dbReference>
<gene>
    <name evidence="3" type="primary">cmss1</name>
</gene>
<reference evidence="3" key="1">
    <citation type="submission" date="2025-08" db="UniProtKB">
        <authorList>
            <consortium name="RefSeq"/>
        </authorList>
    </citation>
    <scope>IDENTIFICATION</scope>
</reference>
<proteinExistence type="predicted"/>
<evidence type="ECO:0000256" key="1">
    <source>
        <dbReference type="SAM" id="MobiDB-lite"/>
    </source>
</evidence>
<dbReference type="PANTHER" id="PTHR24030">
    <property type="entry name" value="PROTEIN CMSS1"/>
    <property type="match status" value="1"/>
</dbReference>
<dbReference type="GeneID" id="105912534"/>
<dbReference type="InterPro" id="IPR032704">
    <property type="entry name" value="Cms1"/>
</dbReference>
<keyword evidence="2" id="KW-1185">Reference proteome</keyword>
<dbReference type="Proteomes" id="UP000515152">
    <property type="component" value="Chromosome 2"/>
</dbReference>
<sequence>MGDDLGDEWWVHGGNSGKSDEEVKKKPQGKRKPEEGEEEEEPVKQQRPVKKRKNDEEEEPVKPVKQQTPVKKKKKNDAQKEPVKENKKNTVTQKKSKQVIKQDKDAGHVEGSKKRKRKKTITDVLASSEVKAGVPEDLQKVLQAHLSSTRSVIEQEELVLQDSSFLTCNDLTHTLSSYMKQVCPKWAKVQKRHTVKQSLVILIACSSALRALELMKQLVAFKGEAKILKLFARHIKVEKQIQLLSNIVAHIGVGTPARITELIQKDGLSLEAVKYLILDWNWRDQKCRRMVDVPEVKVEMFKLLESGILPRCRDGDTKIGLF</sequence>
<dbReference type="AlphaFoldDB" id="A0A8M1KSA0"/>
<dbReference type="RefSeq" id="XP_042565500.1">
    <property type="nucleotide sequence ID" value="XM_042709566.1"/>
</dbReference>
<protein>
    <submittedName>
        <fullName evidence="3">Protein CMSS1 isoform X2</fullName>
    </submittedName>
</protein>
<evidence type="ECO:0000313" key="2">
    <source>
        <dbReference type="Proteomes" id="UP000515152"/>
    </source>
</evidence>
<feature type="region of interest" description="Disordered" evidence="1">
    <location>
        <begin position="1"/>
        <end position="120"/>
    </location>
</feature>
<feature type="compositionally biased region" description="Basic and acidic residues" evidence="1">
    <location>
        <begin position="76"/>
        <end position="88"/>
    </location>
</feature>
<accession>A0A8M1KSA0</accession>
<dbReference type="GO" id="GO:0030686">
    <property type="term" value="C:90S preribosome"/>
    <property type="evidence" value="ECO:0007669"/>
    <property type="project" value="TreeGrafter"/>
</dbReference>
<name>A0A8M1KSA0_CLUHA</name>
<feature type="compositionally biased region" description="Basic and acidic residues" evidence="1">
    <location>
        <begin position="100"/>
        <end position="112"/>
    </location>
</feature>
<evidence type="ECO:0000313" key="3">
    <source>
        <dbReference type="RefSeq" id="XP_042565500.1"/>
    </source>
</evidence>
<organism evidence="2 3">
    <name type="scientific">Clupea harengus</name>
    <name type="common">Atlantic herring</name>
    <dbReference type="NCBI Taxonomy" id="7950"/>
    <lineage>
        <taxon>Eukaryota</taxon>
        <taxon>Metazoa</taxon>
        <taxon>Chordata</taxon>
        <taxon>Craniata</taxon>
        <taxon>Vertebrata</taxon>
        <taxon>Euteleostomi</taxon>
        <taxon>Actinopterygii</taxon>
        <taxon>Neopterygii</taxon>
        <taxon>Teleostei</taxon>
        <taxon>Clupei</taxon>
        <taxon>Clupeiformes</taxon>
        <taxon>Clupeoidei</taxon>
        <taxon>Clupeidae</taxon>
        <taxon>Clupea</taxon>
    </lineage>
</organism>
<dbReference type="PANTHER" id="PTHR24030:SF0">
    <property type="entry name" value="PROTEIN CMSS1"/>
    <property type="match status" value="1"/>
</dbReference>